<dbReference type="AlphaFoldDB" id="A0A7I8WDM5"/>
<evidence type="ECO:0000313" key="2">
    <source>
        <dbReference type="EMBL" id="CAD5126275.1"/>
    </source>
</evidence>
<feature type="coiled-coil region" evidence="1">
    <location>
        <begin position="53"/>
        <end position="102"/>
    </location>
</feature>
<evidence type="ECO:0000256" key="1">
    <source>
        <dbReference type="SAM" id="Coils"/>
    </source>
</evidence>
<dbReference type="Proteomes" id="UP000549394">
    <property type="component" value="Unassembled WGS sequence"/>
</dbReference>
<evidence type="ECO:0000313" key="3">
    <source>
        <dbReference type="Proteomes" id="UP000549394"/>
    </source>
</evidence>
<dbReference type="EMBL" id="CAJFCJ010000038">
    <property type="protein sequence ID" value="CAD5126275.1"/>
    <property type="molecule type" value="Genomic_DNA"/>
</dbReference>
<keyword evidence="3" id="KW-1185">Reference proteome</keyword>
<sequence length="110" mass="13327">MSESFLMKEMMEIKERENQIVRREIELVAMCQNEIAAIEMHDKLMNYGYQKQLDSLKKSHQELMKIINEKRKASDREDEKLLEKYDNELRQMQKAVKEFHKKQSRMCVIS</sequence>
<accession>A0A7I8WDM5</accession>
<reference evidence="2 3" key="1">
    <citation type="submission" date="2020-08" db="EMBL/GenBank/DDBJ databases">
        <authorList>
            <person name="Hejnol A."/>
        </authorList>
    </citation>
    <scope>NUCLEOTIDE SEQUENCE [LARGE SCALE GENOMIC DNA]</scope>
</reference>
<proteinExistence type="predicted"/>
<organism evidence="2 3">
    <name type="scientific">Dimorphilus gyrociliatus</name>
    <dbReference type="NCBI Taxonomy" id="2664684"/>
    <lineage>
        <taxon>Eukaryota</taxon>
        <taxon>Metazoa</taxon>
        <taxon>Spiralia</taxon>
        <taxon>Lophotrochozoa</taxon>
        <taxon>Annelida</taxon>
        <taxon>Polychaeta</taxon>
        <taxon>Polychaeta incertae sedis</taxon>
        <taxon>Dinophilidae</taxon>
        <taxon>Dimorphilus</taxon>
    </lineage>
</organism>
<name>A0A7I8WDM5_9ANNE</name>
<gene>
    <name evidence="2" type="ORF">DGYR_LOCUS13526</name>
</gene>
<keyword evidence="1" id="KW-0175">Coiled coil</keyword>
<comment type="caution">
    <text evidence="2">The sequence shown here is derived from an EMBL/GenBank/DDBJ whole genome shotgun (WGS) entry which is preliminary data.</text>
</comment>
<protein>
    <submittedName>
        <fullName evidence="2">Uncharacterized protein</fullName>
    </submittedName>
</protein>